<name>A0A5B8M262_9MICO</name>
<dbReference type="InterPro" id="IPR000600">
    <property type="entry name" value="ROK"/>
</dbReference>
<comment type="similarity">
    <text evidence="1">Belongs to the ROK (NagC/XylR) family.</text>
</comment>
<dbReference type="InterPro" id="IPR043129">
    <property type="entry name" value="ATPase_NBD"/>
</dbReference>
<dbReference type="KEGG" id="huw:FPZ11_04670"/>
<sequence length="386" mass="39003">MGEVLAGPQGLLRAINARAILQLLETRGALARPELVSATGLSHTAVTQTLRALQHAGVVREAGVDRDRRGPAATTYVLRSSAAVGIAMHVGATTARIELIDLSGATLASTALDGHPDASDLARAAAQCLADAPAGTPAKPAAIVVGVGGIVGADRRTVRSVPGYAVGGTRLHDTLAESFGCPVTLENDVNLAALAECDESQASADDFVLLSLQHGLGSALILDGKLRRGAAGGAGEIAYLPLPGVDLGAESLGDRTITRLARTEGCDPTAALRSHLDAAAAGDPAAARLVAEIARRLALIAASITLVVEPARVVLGGDAAHPVVLDAVRRVAAESLSALPLAFEASRLGAEGTFRGAAAQLRDDLTRITFEAVAGIPDPALAPPAS</sequence>
<evidence type="ECO:0000313" key="3">
    <source>
        <dbReference type="Proteomes" id="UP000320216"/>
    </source>
</evidence>
<dbReference type="SUPFAM" id="SSF53067">
    <property type="entry name" value="Actin-like ATPase domain"/>
    <property type="match status" value="1"/>
</dbReference>
<dbReference type="InterPro" id="IPR036388">
    <property type="entry name" value="WH-like_DNA-bd_sf"/>
</dbReference>
<dbReference type="InterPro" id="IPR036390">
    <property type="entry name" value="WH_DNA-bd_sf"/>
</dbReference>
<dbReference type="Gene3D" id="1.10.10.10">
    <property type="entry name" value="Winged helix-like DNA-binding domain superfamily/Winged helix DNA-binding domain"/>
    <property type="match status" value="1"/>
</dbReference>
<dbReference type="AlphaFoldDB" id="A0A5B8M262"/>
<dbReference type="EMBL" id="CP042305">
    <property type="protein sequence ID" value="QDZ14161.1"/>
    <property type="molecule type" value="Genomic_DNA"/>
</dbReference>
<dbReference type="RefSeq" id="WP_146318795.1">
    <property type="nucleotide sequence ID" value="NZ_CP042305.1"/>
</dbReference>
<dbReference type="Proteomes" id="UP000320216">
    <property type="component" value="Chromosome"/>
</dbReference>
<dbReference type="PANTHER" id="PTHR18964">
    <property type="entry name" value="ROK (REPRESSOR, ORF, KINASE) FAMILY"/>
    <property type="match status" value="1"/>
</dbReference>
<proteinExistence type="inferred from homology"/>
<reference evidence="2 3" key="1">
    <citation type="submission" date="2019-07" db="EMBL/GenBank/DDBJ databases">
        <title>Full genome sequence of Humibacter sp. WJ7-1.</title>
        <authorList>
            <person name="Im W.-T."/>
        </authorList>
    </citation>
    <scope>NUCLEOTIDE SEQUENCE [LARGE SCALE GENOMIC DNA]</scope>
    <source>
        <strain evidence="2 3">WJ7-1</strain>
    </source>
</reference>
<protein>
    <submittedName>
        <fullName evidence="2">ROK family transcriptional regulator</fullName>
    </submittedName>
</protein>
<evidence type="ECO:0000256" key="1">
    <source>
        <dbReference type="ARBA" id="ARBA00006479"/>
    </source>
</evidence>
<keyword evidence="3" id="KW-1185">Reference proteome</keyword>
<evidence type="ECO:0000313" key="2">
    <source>
        <dbReference type="EMBL" id="QDZ14161.1"/>
    </source>
</evidence>
<dbReference type="Pfam" id="PF00480">
    <property type="entry name" value="ROK"/>
    <property type="match status" value="1"/>
</dbReference>
<organism evidence="2 3">
    <name type="scientific">Humibacter ginsenosidimutans</name>
    <dbReference type="NCBI Taxonomy" id="2599293"/>
    <lineage>
        <taxon>Bacteria</taxon>
        <taxon>Bacillati</taxon>
        <taxon>Actinomycetota</taxon>
        <taxon>Actinomycetes</taxon>
        <taxon>Micrococcales</taxon>
        <taxon>Microbacteriaceae</taxon>
        <taxon>Humibacter</taxon>
    </lineage>
</organism>
<dbReference type="Gene3D" id="3.30.420.40">
    <property type="match status" value="2"/>
</dbReference>
<dbReference type="PANTHER" id="PTHR18964:SF149">
    <property type="entry name" value="BIFUNCTIONAL UDP-N-ACETYLGLUCOSAMINE 2-EPIMERASE_N-ACETYLMANNOSAMINE KINASE"/>
    <property type="match status" value="1"/>
</dbReference>
<gene>
    <name evidence="2" type="ORF">FPZ11_04670</name>
</gene>
<accession>A0A5B8M262</accession>
<dbReference type="CDD" id="cd23763">
    <property type="entry name" value="ASKHA_ATPase_ROK"/>
    <property type="match status" value="1"/>
</dbReference>
<dbReference type="OrthoDB" id="3523179at2"/>
<dbReference type="SUPFAM" id="SSF46785">
    <property type="entry name" value="Winged helix' DNA-binding domain"/>
    <property type="match status" value="1"/>
</dbReference>